<reference evidence="2 3" key="1">
    <citation type="journal article" date="2020" name="G3 (Bethesda)">
        <title>Draft Genome of the Common Snapping Turtle, Chelydra serpentina, a Model for Phenotypic Plasticity in Reptiles.</title>
        <authorList>
            <person name="Das D."/>
            <person name="Singh S.K."/>
            <person name="Bierstedt J."/>
            <person name="Erickson A."/>
            <person name="Galli G.L.J."/>
            <person name="Crossley D.A. 2nd"/>
            <person name="Rhen T."/>
        </authorList>
    </citation>
    <scope>NUCLEOTIDE SEQUENCE [LARGE SCALE GENOMIC DNA]</scope>
    <source>
        <strain evidence="2">KW</strain>
    </source>
</reference>
<dbReference type="Pfam" id="PF02886">
    <property type="entry name" value="LBP_BPI_CETP_C"/>
    <property type="match status" value="1"/>
</dbReference>
<evidence type="ECO:0000259" key="1">
    <source>
        <dbReference type="Pfam" id="PF02886"/>
    </source>
</evidence>
<evidence type="ECO:0000313" key="3">
    <source>
        <dbReference type="Proteomes" id="UP000765507"/>
    </source>
</evidence>
<dbReference type="AlphaFoldDB" id="A0A8T1TBG8"/>
<accession>A0A8T1TBG8</accession>
<organism evidence="2 3">
    <name type="scientific">Chelydra serpentina</name>
    <name type="common">Snapping turtle</name>
    <name type="synonym">Testudo serpentina</name>
    <dbReference type="NCBI Taxonomy" id="8475"/>
    <lineage>
        <taxon>Eukaryota</taxon>
        <taxon>Metazoa</taxon>
        <taxon>Chordata</taxon>
        <taxon>Craniata</taxon>
        <taxon>Vertebrata</taxon>
        <taxon>Euteleostomi</taxon>
        <taxon>Archelosauria</taxon>
        <taxon>Testudinata</taxon>
        <taxon>Testudines</taxon>
        <taxon>Cryptodira</taxon>
        <taxon>Durocryptodira</taxon>
        <taxon>Americhelydia</taxon>
        <taxon>Chelydroidea</taxon>
        <taxon>Chelydridae</taxon>
        <taxon>Chelydra</taxon>
    </lineage>
</organism>
<sequence length="131" mass="13989">METPAVSVQNGKVLVSLPASIEVFPSDSPQQSLFVLGADIVLSVQPTIADNKLHISVTLERVRLRLASSLISNLNVALLEPLISDILSAAYLPLINAALKVEIPLPNPLNLNWENGPVKVINNVLLVNALA</sequence>
<keyword evidence="3" id="KW-1185">Reference proteome</keyword>
<dbReference type="PANTHER" id="PTHR46019:SF4">
    <property type="entry name" value="BPI FOLD-CONTAINING FAMILY B MEMBER 4"/>
    <property type="match status" value="1"/>
</dbReference>
<protein>
    <submittedName>
        <fullName evidence="2">BPI fold containing family B member 3</fullName>
    </submittedName>
</protein>
<dbReference type="InterPro" id="IPR017943">
    <property type="entry name" value="Bactericidal_perm-incr_a/b_dom"/>
</dbReference>
<dbReference type="GO" id="GO:0008289">
    <property type="term" value="F:lipid binding"/>
    <property type="evidence" value="ECO:0007669"/>
    <property type="project" value="InterPro"/>
</dbReference>
<dbReference type="InterPro" id="IPR001124">
    <property type="entry name" value="Lipid-bd_serum_glycop_C"/>
</dbReference>
<name>A0A8T1TBG8_CHESE</name>
<dbReference type="Gene3D" id="3.15.20.10">
    <property type="entry name" value="Bactericidal permeability-increasing protein, domain 2"/>
    <property type="match status" value="1"/>
</dbReference>
<dbReference type="EMBL" id="JAHGAV010000017">
    <property type="protein sequence ID" value="KAG6938458.1"/>
    <property type="molecule type" value="Genomic_DNA"/>
</dbReference>
<evidence type="ECO:0000313" key="2">
    <source>
        <dbReference type="EMBL" id="KAG6938458.1"/>
    </source>
</evidence>
<dbReference type="OrthoDB" id="9905567at2759"/>
<feature type="domain" description="Lipid-binding serum glycoprotein C-terminal" evidence="1">
    <location>
        <begin position="3"/>
        <end position="129"/>
    </location>
</feature>
<comment type="caution">
    <text evidence="2">The sequence shown here is derived from an EMBL/GenBank/DDBJ whole genome shotgun (WGS) entry which is preliminary data.</text>
</comment>
<dbReference type="InterPro" id="IPR051660">
    <property type="entry name" value="BPI_fold-BPI/LBP"/>
</dbReference>
<dbReference type="PANTHER" id="PTHR46019">
    <property type="entry name" value="BPI FOLD-CONTAINING FAMILY B MEMBER 4-RELATED"/>
    <property type="match status" value="1"/>
</dbReference>
<proteinExistence type="predicted"/>
<gene>
    <name evidence="2" type="ORF">G0U57_005719</name>
</gene>
<dbReference type="SUPFAM" id="SSF55394">
    <property type="entry name" value="Bactericidal permeability-increasing protein, BPI"/>
    <property type="match status" value="1"/>
</dbReference>
<dbReference type="Proteomes" id="UP000765507">
    <property type="component" value="Unassembled WGS sequence"/>
</dbReference>